<dbReference type="Proteomes" id="UP000770015">
    <property type="component" value="Unassembled WGS sequence"/>
</dbReference>
<protein>
    <recommendedName>
        <fullName evidence="4">Histone chaperone domain-containing protein</fullName>
    </recommendedName>
</protein>
<evidence type="ECO:0000313" key="3">
    <source>
        <dbReference type="Proteomes" id="UP000770015"/>
    </source>
</evidence>
<feature type="compositionally biased region" description="Basic and acidic residues" evidence="1">
    <location>
        <begin position="75"/>
        <end position="93"/>
    </location>
</feature>
<evidence type="ECO:0000256" key="1">
    <source>
        <dbReference type="SAM" id="MobiDB-lite"/>
    </source>
</evidence>
<evidence type="ECO:0008006" key="4">
    <source>
        <dbReference type="Google" id="ProtNLM"/>
    </source>
</evidence>
<proteinExistence type="predicted"/>
<organism evidence="2 3">
    <name type="scientific">Plectosphaerella plurivora</name>
    <dbReference type="NCBI Taxonomy" id="936078"/>
    <lineage>
        <taxon>Eukaryota</taxon>
        <taxon>Fungi</taxon>
        <taxon>Dikarya</taxon>
        <taxon>Ascomycota</taxon>
        <taxon>Pezizomycotina</taxon>
        <taxon>Sordariomycetes</taxon>
        <taxon>Hypocreomycetidae</taxon>
        <taxon>Glomerellales</taxon>
        <taxon>Plectosphaerellaceae</taxon>
        <taxon>Plectosphaerella</taxon>
    </lineage>
</organism>
<dbReference type="AlphaFoldDB" id="A0A9P8V3P9"/>
<dbReference type="EMBL" id="JAGSXJ010000030">
    <property type="protein sequence ID" value="KAH6670317.1"/>
    <property type="molecule type" value="Genomic_DNA"/>
</dbReference>
<sequence>MSSQLINDDLEYKDNSYATKGNEPIPVQKDDAKLEDPISADQDSDAQLNRDDKDAIDESNIIGDRTRGAAPAKGAYREPGDEEGLGPKEEQNV</sequence>
<accession>A0A9P8V3P9</accession>
<feature type="region of interest" description="Disordered" evidence="1">
    <location>
        <begin position="1"/>
        <end position="93"/>
    </location>
</feature>
<dbReference type="OrthoDB" id="4357148at2759"/>
<keyword evidence="3" id="KW-1185">Reference proteome</keyword>
<evidence type="ECO:0000313" key="2">
    <source>
        <dbReference type="EMBL" id="KAH6670317.1"/>
    </source>
</evidence>
<comment type="caution">
    <text evidence="2">The sequence shown here is derived from an EMBL/GenBank/DDBJ whole genome shotgun (WGS) entry which is preliminary data.</text>
</comment>
<gene>
    <name evidence="2" type="ORF">F5X68DRAFT_236258</name>
</gene>
<reference evidence="2" key="1">
    <citation type="journal article" date="2021" name="Nat. Commun.">
        <title>Genetic determinants of endophytism in the Arabidopsis root mycobiome.</title>
        <authorList>
            <person name="Mesny F."/>
            <person name="Miyauchi S."/>
            <person name="Thiergart T."/>
            <person name="Pickel B."/>
            <person name="Atanasova L."/>
            <person name="Karlsson M."/>
            <person name="Huettel B."/>
            <person name="Barry K.W."/>
            <person name="Haridas S."/>
            <person name="Chen C."/>
            <person name="Bauer D."/>
            <person name="Andreopoulos W."/>
            <person name="Pangilinan J."/>
            <person name="LaButti K."/>
            <person name="Riley R."/>
            <person name="Lipzen A."/>
            <person name="Clum A."/>
            <person name="Drula E."/>
            <person name="Henrissat B."/>
            <person name="Kohler A."/>
            <person name="Grigoriev I.V."/>
            <person name="Martin F.M."/>
            <person name="Hacquard S."/>
        </authorList>
    </citation>
    <scope>NUCLEOTIDE SEQUENCE</scope>
    <source>
        <strain evidence="2">MPI-SDFR-AT-0117</strain>
    </source>
</reference>
<name>A0A9P8V3P9_9PEZI</name>